<dbReference type="InterPro" id="IPR011624">
    <property type="entry name" value="Metal-dep_PHydrolase_7TM_extra"/>
</dbReference>
<sequence length="685" mass="77885">MNYKSKIIEDLISEKLKKIIVFIITFIVLFIISFFTVIPKKYSLQIGDIAPIDIKAPRDFEDEEATQEKIDKALSEVLPKYNKDLNIAKKSIEDINKIIENVKYQKEQNVNETTKIENIKNLVMISLSDEDIKSLLKLNEQELDALDKFLNDVLIKVLSLDIRENNLDDIKKAQQDLDFYIKSSTLNKNLKDLANSIGVASIKPNMFYDYEKTEELKQQIRRQIEPVVIKKNQNIVLKGEVINEHHLNLMSKAGILSQNRKNDFILILGVTILILSTLILLVFLVKNEGNVYSNLSFYVITCILLIITAILTFAFKIISVYFIPASFLPILSTLIFGSKTGLIISLINTLIVIILTNFNINVCIMYVMSCILGTFFTSKVQERNNILLSGLYVGIINFLIVYAINILNNTIYTQAVYSSIFVFLNSIVSSIFAIGVLPIFEQVFNILTPIKLLELSNPNQILLKKLLFEAPGTYHHSILVGNLAEAAANEIGANSLLARVGAYYHDIGKIKRPYFFKENQITNDNPHDKVTPKLSVSIITSHIRDGLELAQKYKLPNIIQDIIMQHHGTTLVKYFYVQALNEGENIIEDNFRYEGPKPNSKESAIIMLADSVEAAVRSLNSPTVDDIKTMVEKIINEKLFDNQLSESPLTFKDIEKIKEVFIKVLLGIFHTRIEYPDTTKEDKND</sequence>
<feature type="domain" description="HD/PDEase" evidence="2">
    <location>
        <begin position="469"/>
        <end position="624"/>
    </location>
</feature>
<dbReference type="InterPro" id="IPR006674">
    <property type="entry name" value="HD_domain"/>
</dbReference>
<keyword evidence="4" id="KW-1185">Reference proteome</keyword>
<dbReference type="Pfam" id="PF01966">
    <property type="entry name" value="HD"/>
    <property type="match status" value="1"/>
</dbReference>
<gene>
    <name evidence="3" type="ORF">SAMN02746091_01260</name>
</gene>
<accession>A0A1M4WX51</accession>
<feature type="transmembrane region" description="Helical" evidence="1">
    <location>
        <begin position="386"/>
        <end position="404"/>
    </location>
</feature>
<dbReference type="Gene3D" id="1.10.3210.10">
    <property type="entry name" value="Hypothetical protein af1432"/>
    <property type="match status" value="1"/>
</dbReference>
<dbReference type="InterPro" id="IPR006675">
    <property type="entry name" value="HDIG_dom"/>
</dbReference>
<dbReference type="SUPFAM" id="SSF109604">
    <property type="entry name" value="HD-domain/PDEase-like"/>
    <property type="match status" value="1"/>
</dbReference>
<feature type="transmembrane region" description="Helical" evidence="1">
    <location>
        <begin position="416"/>
        <end position="440"/>
    </location>
</feature>
<dbReference type="Pfam" id="PF07697">
    <property type="entry name" value="7TMR-HDED"/>
    <property type="match status" value="1"/>
</dbReference>
<dbReference type="InterPro" id="IPR003607">
    <property type="entry name" value="HD/PDEase_dom"/>
</dbReference>
<evidence type="ECO:0000313" key="3">
    <source>
        <dbReference type="EMBL" id="SHE85785.1"/>
    </source>
</evidence>
<dbReference type="PANTHER" id="PTHR36442">
    <property type="entry name" value="CYCLIC-DI-AMP PHOSPHODIESTERASE PGPH"/>
    <property type="match status" value="1"/>
</dbReference>
<reference evidence="4" key="1">
    <citation type="submission" date="2016-11" db="EMBL/GenBank/DDBJ databases">
        <authorList>
            <person name="Varghese N."/>
            <person name="Submissions S."/>
        </authorList>
    </citation>
    <scope>NUCLEOTIDE SEQUENCE [LARGE SCALE GENOMIC DNA]</scope>
    <source>
        <strain evidence="4">DSM 10124</strain>
    </source>
</reference>
<dbReference type="PANTHER" id="PTHR36442:SF1">
    <property type="entry name" value="CYCLIC-DI-AMP PHOSPHODIESTERASE PGPH"/>
    <property type="match status" value="1"/>
</dbReference>
<proteinExistence type="predicted"/>
<protein>
    <recommendedName>
        <fullName evidence="2">HD/PDEase domain-containing protein</fullName>
    </recommendedName>
</protein>
<organism evidence="3 4">
    <name type="scientific">Caloramator proteoclasticus DSM 10124</name>
    <dbReference type="NCBI Taxonomy" id="1121262"/>
    <lineage>
        <taxon>Bacteria</taxon>
        <taxon>Bacillati</taxon>
        <taxon>Bacillota</taxon>
        <taxon>Clostridia</taxon>
        <taxon>Eubacteriales</taxon>
        <taxon>Clostridiaceae</taxon>
        <taxon>Caloramator</taxon>
    </lineage>
</organism>
<dbReference type="InterPro" id="IPR052722">
    <property type="entry name" value="PgpH_phosphodiesterase"/>
</dbReference>
<dbReference type="AlphaFoldDB" id="A0A1M4WX51"/>
<dbReference type="EMBL" id="FQVG01000020">
    <property type="protein sequence ID" value="SHE85785.1"/>
    <property type="molecule type" value="Genomic_DNA"/>
</dbReference>
<keyword evidence="1" id="KW-1133">Transmembrane helix</keyword>
<feature type="transmembrane region" description="Helical" evidence="1">
    <location>
        <begin position="20"/>
        <end position="38"/>
    </location>
</feature>
<feature type="transmembrane region" description="Helical" evidence="1">
    <location>
        <begin position="330"/>
        <end position="355"/>
    </location>
</feature>
<keyword evidence="1" id="KW-0472">Membrane</keyword>
<evidence type="ECO:0000313" key="4">
    <source>
        <dbReference type="Proteomes" id="UP000184423"/>
    </source>
</evidence>
<dbReference type="Pfam" id="PF07698">
    <property type="entry name" value="7TM-7TMR_HD"/>
    <property type="match status" value="1"/>
</dbReference>
<feature type="transmembrane region" description="Helical" evidence="1">
    <location>
        <begin position="264"/>
        <end position="285"/>
    </location>
</feature>
<dbReference type="SMART" id="SM00471">
    <property type="entry name" value="HDc"/>
    <property type="match status" value="1"/>
</dbReference>
<dbReference type="RefSeq" id="WP_035166069.1">
    <property type="nucleotide sequence ID" value="NZ_FQVG01000020.1"/>
</dbReference>
<name>A0A1M4WX51_9CLOT</name>
<evidence type="ECO:0000259" key="2">
    <source>
        <dbReference type="SMART" id="SM00471"/>
    </source>
</evidence>
<dbReference type="InterPro" id="IPR011621">
    <property type="entry name" value="Metal-dep_PHydrolase_7TM_intra"/>
</dbReference>
<dbReference type="NCBIfam" id="TIGR00277">
    <property type="entry name" value="HDIG"/>
    <property type="match status" value="1"/>
</dbReference>
<dbReference type="CDD" id="cd00077">
    <property type="entry name" value="HDc"/>
    <property type="match status" value="1"/>
</dbReference>
<feature type="transmembrane region" description="Helical" evidence="1">
    <location>
        <begin position="297"/>
        <end position="324"/>
    </location>
</feature>
<feature type="transmembrane region" description="Helical" evidence="1">
    <location>
        <begin position="362"/>
        <end position="380"/>
    </location>
</feature>
<evidence type="ECO:0000256" key="1">
    <source>
        <dbReference type="SAM" id="Phobius"/>
    </source>
</evidence>
<keyword evidence="1" id="KW-0812">Transmembrane</keyword>
<dbReference type="Proteomes" id="UP000184423">
    <property type="component" value="Unassembled WGS sequence"/>
</dbReference>